<feature type="transmembrane region" description="Helical" evidence="6">
    <location>
        <begin position="120"/>
        <end position="143"/>
    </location>
</feature>
<feature type="transmembrane region" description="Helical" evidence="6">
    <location>
        <begin position="246"/>
        <end position="265"/>
    </location>
</feature>
<evidence type="ECO:0000256" key="3">
    <source>
        <dbReference type="ARBA" id="ARBA00022692"/>
    </source>
</evidence>
<comment type="subcellular location">
    <subcellularLocation>
        <location evidence="1">Cell membrane</location>
        <topology evidence="1">Multi-pass membrane protein</topology>
    </subcellularLocation>
</comment>
<dbReference type="GO" id="GO:0005886">
    <property type="term" value="C:plasma membrane"/>
    <property type="evidence" value="ECO:0007669"/>
    <property type="project" value="UniProtKB-SubCell"/>
</dbReference>
<dbReference type="EMBL" id="WSES01000009">
    <property type="protein sequence ID" value="MVW63678.1"/>
    <property type="molecule type" value="Genomic_DNA"/>
</dbReference>
<protein>
    <submittedName>
        <fullName evidence="8">EamA family transporter</fullName>
    </submittedName>
</protein>
<keyword evidence="9" id="KW-1185">Reference proteome</keyword>
<evidence type="ECO:0000313" key="9">
    <source>
        <dbReference type="Proteomes" id="UP000443353"/>
    </source>
</evidence>
<feature type="transmembrane region" description="Helical" evidence="6">
    <location>
        <begin position="211"/>
        <end position="234"/>
    </location>
</feature>
<sequence length="323" mass="33861">MSASAAFRSGALVSNAVSRAGAGYRSDPFAAELPLMLITPALFAANLVVARWAQGAGIPPVFLAFGRWMLAFLILLPSCGPRLWALRGLLRANWHRILLLAGLGMGLSVAPQYVGARHTSAANVGIIFAACPALVTLIETLVWKAPLSRRQAGGMFLAILGVLVVLAKGDVTALGQLEFGRGDLWVVLAACGWSFYTVFNKRLPLPPLPSTVKLAALIGGGALVLAPFAAFEAASGTVADFADGRLYAALAFLAVVPSLGAYFFFDRLVAAAGPARASLTVYLIPLFATIAAWPLLKEPPHLYHAAGFAVILAGVAVASMRRR</sequence>
<evidence type="ECO:0000256" key="6">
    <source>
        <dbReference type="SAM" id="Phobius"/>
    </source>
</evidence>
<dbReference type="InterPro" id="IPR000620">
    <property type="entry name" value="EamA_dom"/>
</dbReference>
<feature type="domain" description="EamA" evidence="7">
    <location>
        <begin position="181"/>
        <end position="319"/>
    </location>
</feature>
<evidence type="ECO:0000256" key="2">
    <source>
        <dbReference type="ARBA" id="ARBA00022475"/>
    </source>
</evidence>
<dbReference type="AlphaFoldDB" id="A0A7X3KA46"/>
<keyword evidence="2" id="KW-1003">Cell membrane</keyword>
<organism evidence="8 9">
    <name type="scientific">Massilia cellulosiltytica</name>
    <dbReference type="NCBI Taxonomy" id="2683234"/>
    <lineage>
        <taxon>Bacteria</taxon>
        <taxon>Pseudomonadati</taxon>
        <taxon>Pseudomonadota</taxon>
        <taxon>Betaproteobacteria</taxon>
        <taxon>Burkholderiales</taxon>
        <taxon>Oxalobacteraceae</taxon>
        <taxon>Telluria group</taxon>
        <taxon>Massilia</taxon>
    </lineage>
</organism>
<evidence type="ECO:0000259" key="7">
    <source>
        <dbReference type="Pfam" id="PF00892"/>
    </source>
</evidence>
<dbReference type="Pfam" id="PF00892">
    <property type="entry name" value="EamA"/>
    <property type="match status" value="2"/>
</dbReference>
<comment type="caution">
    <text evidence="8">The sequence shown here is derived from an EMBL/GenBank/DDBJ whole genome shotgun (WGS) entry which is preliminary data.</text>
</comment>
<dbReference type="PANTHER" id="PTHR32322">
    <property type="entry name" value="INNER MEMBRANE TRANSPORTER"/>
    <property type="match status" value="1"/>
</dbReference>
<feature type="transmembrane region" description="Helical" evidence="6">
    <location>
        <begin position="33"/>
        <end position="53"/>
    </location>
</feature>
<evidence type="ECO:0000313" key="8">
    <source>
        <dbReference type="EMBL" id="MVW63678.1"/>
    </source>
</evidence>
<gene>
    <name evidence="8" type="ORF">GPY61_27500</name>
</gene>
<feature type="transmembrane region" description="Helical" evidence="6">
    <location>
        <begin position="155"/>
        <end position="176"/>
    </location>
</feature>
<feature type="transmembrane region" description="Helical" evidence="6">
    <location>
        <begin position="302"/>
        <end position="320"/>
    </location>
</feature>
<dbReference type="PANTHER" id="PTHR32322:SF18">
    <property type="entry name" value="S-ADENOSYLMETHIONINE_S-ADENOSYLHOMOCYSTEINE TRANSPORTER"/>
    <property type="match status" value="1"/>
</dbReference>
<dbReference type="SUPFAM" id="SSF103481">
    <property type="entry name" value="Multidrug resistance efflux transporter EmrE"/>
    <property type="match status" value="2"/>
</dbReference>
<feature type="transmembrane region" description="Helical" evidence="6">
    <location>
        <begin position="277"/>
        <end position="296"/>
    </location>
</feature>
<keyword evidence="5 6" id="KW-0472">Membrane</keyword>
<accession>A0A7X3KA46</accession>
<feature type="transmembrane region" description="Helical" evidence="6">
    <location>
        <begin position="65"/>
        <end position="85"/>
    </location>
</feature>
<evidence type="ECO:0000256" key="4">
    <source>
        <dbReference type="ARBA" id="ARBA00022989"/>
    </source>
</evidence>
<feature type="transmembrane region" description="Helical" evidence="6">
    <location>
        <begin position="182"/>
        <end position="199"/>
    </location>
</feature>
<dbReference type="InterPro" id="IPR050638">
    <property type="entry name" value="AA-Vitamin_Transporters"/>
</dbReference>
<keyword evidence="4 6" id="KW-1133">Transmembrane helix</keyword>
<keyword evidence="3 6" id="KW-0812">Transmembrane</keyword>
<dbReference type="InterPro" id="IPR037185">
    <property type="entry name" value="EmrE-like"/>
</dbReference>
<evidence type="ECO:0000256" key="5">
    <source>
        <dbReference type="ARBA" id="ARBA00023136"/>
    </source>
</evidence>
<reference evidence="8 9" key="1">
    <citation type="submission" date="2019-12" db="EMBL/GenBank/DDBJ databases">
        <authorList>
            <person name="Li C."/>
            <person name="Zhao J."/>
        </authorList>
    </citation>
    <scope>NUCLEOTIDE SEQUENCE [LARGE SCALE GENOMIC DNA]</scope>
    <source>
        <strain evidence="8 9">NEAU-DD11</strain>
    </source>
</reference>
<feature type="domain" description="EamA" evidence="7">
    <location>
        <begin position="35"/>
        <end position="166"/>
    </location>
</feature>
<name>A0A7X3KA46_9BURK</name>
<proteinExistence type="predicted"/>
<dbReference type="Proteomes" id="UP000443353">
    <property type="component" value="Unassembled WGS sequence"/>
</dbReference>
<feature type="transmembrane region" description="Helical" evidence="6">
    <location>
        <begin position="97"/>
        <end position="114"/>
    </location>
</feature>
<evidence type="ECO:0000256" key="1">
    <source>
        <dbReference type="ARBA" id="ARBA00004651"/>
    </source>
</evidence>